<organism evidence="2 3">
    <name type="scientific">Obba rivulosa</name>
    <dbReference type="NCBI Taxonomy" id="1052685"/>
    <lineage>
        <taxon>Eukaryota</taxon>
        <taxon>Fungi</taxon>
        <taxon>Dikarya</taxon>
        <taxon>Basidiomycota</taxon>
        <taxon>Agaricomycotina</taxon>
        <taxon>Agaricomycetes</taxon>
        <taxon>Polyporales</taxon>
        <taxon>Gelatoporiaceae</taxon>
        <taxon>Obba</taxon>
    </lineage>
</organism>
<gene>
    <name evidence="2" type="ORF">OBBRIDRAFT_798116</name>
</gene>
<feature type="transmembrane region" description="Helical" evidence="1">
    <location>
        <begin position="47"/>
        <end position="66"/>
    </location>
</feature>
<keyword evidence="1" id="KW-1133">Transmembrane helix</keyword>
<dbReference type="Proteomes" id="UP000250043">
    <property type="component" value="Unassembled WGS sequence"/>
</dbReference>
<dbReference type="OrthoDB" id="3357408at2759"/>
<dbReference type="AlphaFoldDB" id="A0A8E2AJ64"/>
<keyword evidence="3" id="KW-1185">Reference proteome</keyword>
<keyword evidence="1" id="KW-0472">Membrane</keyword>
<sequence length="97" mass="10727">MALSFTKARILALFFTDIAAGIHFITFSDSLWTQLVRRPQRGRNTNWVLVAVTLCMGIIGSIHAALDVALNIQVWSTGISLSTDLPQWENITAVSRP</sequence>
<name>A0A8E2AJ64_9APHY</name>
<proteinExistence type="predicted"/>
<evidence type="ECO:0000313" key="2">
    <source>
        <dbReference type="EMBL" id="OCH85476.1"/>
    </source>
</evidence>
<keyword evidence="1" id="KW-0812">Transmembrane</keyword>
<protein>
    <submittedName>
        <fullName evidence="2">Uncharacterized protein</fullName>
    </submittedName>
</protein>
<dbReference type="EMBL" id="KV722581">
    <property type="protein sequence ID" value="OCH85476.1"/>
    <property type="molecule type" value="Genomic_DNA"/>
</dbReference>
<evidence type="ECO:0000256" key="1">
    <source>
        <dbReference type="SAM" id="Phobius"/>
    </source>
</evidence>
<evidence type="ECO:0000313" key="3">
    <source>
        <dbReference type="Proteomes" id="UP000250043"/>
    </source>
</evidence>
<accession>A0A8E2AJ64</accession>
<reference evidence="2 3" key="1">
    <citation type="submission" date="2016-07" db="EMBL/GenBank/DDBJ databases">
        <title>Draft genome of the white-rot fungus Obba rivulosa 3A-2.</title>
        <authorList>
            <consortium name="DOE Joint Genome Institute"/>
            <person name="Miettinen O."/>
            <person name="Riley R."/>
            <person name="Acob R."/>
            <person name="Barry K."/>
            <person name="Cullen D."/>
            <person name="De Vries R."/>
            <person name="Hainaut M."/>
            <person name="Hatakka A."/>
            <person name="Henrissat B."/>
            <person name="Hilden K."/>
            <person name="Kuo R."/>
            <person name="Labutti K."/>
            <person name="Lipzen A."/>
            <person name="Makela M.R."/>
            <person name="Sandor L."/>
            <person name="Spatafora J.W."/>
            <person name="Grigoriev I.V."/>
            <person name="Hibbett D.S."/>
        </authorList>
    </citation>
    <scope>NUCLEOTIDE SEQUENCE [LARGE SCALE GENOMIC DNA]</scope>
    <source>
        <strain evidence="2 3">3A-2</strain>
    </source>
</reference>
<feature type="transmembrane region" description="Helical" evidence="1">
    <location>
        <begin position="6"/>
        <end position="26"/>
    </location>
</feature>